<protein>
    <submittedName>
        <fullName evidence="1">Uncharacterized protein</fullName>
    </submittedName>
</protein>
<gene>
    <name evidence="1" type="ORF">HPAKL86_06390</name>
</gene>
<dbReference type="AlphaFoldDB" id="K7Z2K6"/>
<dbReference type="Proteomes" id="UP000010078">
    <property type="component" value="Chromosome"/>
</dbReference>
<dbReference type="KEGG" id="hpyk:HPAKL86_06390"/>
<evidence type="ECO:0000313" key="2">
    <source>
        <dbReference type="Proteomes" id="UP000010078"/>
    </source>
</evidence>
<accession>K7Z2K6</accession>
<sequence length="67" mass="7982">MPLINQVVFKLRVKFVVTKLLICKKCKEIGYKFDARKILVTAILYERGIEMTKLYFNRRLYHAGFVL</sequence>
<reference evidence="1 2" key="1">
    <citation type="journal article" date="2015" name="Genome Announc.">
        <title>Complete Genome Sequences of Two Helicobacter pylori Strains from a Canadian Arctic Aboriginal Community.</title>
        <authorList>
            <person name="Kersulyte D."/>
            <person name="Bertoli M.T."/>
            <person name="Tamma S."/>
            <person name="Keelan M."/>
            <person name="Munday R."/>
            <person name="Geary J."/>
            <person name="Veldhuyzen van Zanten S."/>
            <person name="Goodman K.J."/>
            <person name="Berg D.E."/>
        </authorList>
    </citation>
    <scope>NUCLEOTIDE SEQUENCE [LARGE SCALE GENOMIC DNA]</scope>
    <source>
        <strain evidence="1">Aklavik86</strain>
    </source>
</reference>
<organism evidence="1 2">
    <name type="scientific">Helicobacter pylori Aklavik86</name>
    <dbReference type="NCBI Taxonomy" id="1055532"/>
    <lineage>
        <taxon>Bacteria</taxon>
        <taxon>Pseudomonadati</taxon>
        <taxon>Campylobacterota</taxon>
        <taxon>Epsilonproteobacteria</taxon>
        <taxon>Campylobacterales</taxon>
        <taxon>Helicobacteraceae</taxon>
        <taxon>Helicobacter</taxon>
    </lineage>
</organism>
<evidence type="ECO:0000313" key="1">
    <source>
        <dbReference type="EMBL" id="AFX90265.1"/>
    </source>
</evidence>
<name>K7Z2K6_HELPX</name>
<dbReference type="EMBL" id="CP003476">
    <property type="protein sequence ID" value="AFX90265.1"/>
    <property type="molecule type" value="Genomic_DNA"/>
</dbReference>
<dbReference type="HOGENOM" id="CLU_2806579_0_0_7"/>
<proteinExistence type="predicted"/>